<name>A0ABD1M1K1_9FABA</name>
<keyword evidence="1" id="KW-1133">Transmembrane helix</keyword>
<keyword evidence="3" id="KW-1185">Reference proteome</keyword>
<organism evidence="2 3">
    <name type="scientific">Flemingia macrophylla</name>
    <dbReference type="NCBI Taxonomy" id="520843"/>
    <lineage>
        <taxon>Eukaryota</taxon>
        <taxon>Viridiplantae</taxon>
        <taxon>Streptophyta</taxon>
        <taxon>Embryophyta</taxon>
        <taxon>Tracheophyta</taxon>
        <taxon>Spermatophyta</taxon>
        <taxon>Magnoliopsida</taxon>
        <taxon>eudicotyledons</taxon>
        <taxon>Gunneridae</taxon>
        <taxon>Pentapetalae</taxon>
        <taxon>rosids</taxon>
        <taxon>fabids</taxon>
        <taxon>Fabales</taxon>
        <taxon>Fabaceae</taxon>
        <taxon>Papilionoideae</taxon>
        <taxon>50 kb inversion clade</taxon>
        <taxon>NPAAA clade</taxon>
        <taxon>indigoferoid/millettioid clade</taxon>
        <taxon>Phaseoleae</taxon>
        <taxon>Flemingia</taxon>
    </lineage>
</organism>
<feature type="transmembrane region" description="Helical" evidence="1">
    <location>
        <begin position="180"/>
        <end position="202"/>
    </location>
</feature>
<evidence type="ECO:0000256" key="1">
    <source>
        <dbReference type="SAM" id="Phobius"/>
    </source>
</evidence>
<feature type="transmembrane region" description="Helical" evidence="1">
    <location>
        <begin position="263"/>
        <end position="280"/>
    </location>
</feature>
<proteinExistence type="predicted"/>
<dbReference type="EMBL" id="JBGMDY010000006">
    <property type="protein sequence ID" value="KAL2329650.1"/>
    <property type="molecule type" value="Genomic_DNA"/>
</dbReference>
<reference evidence="2 3" key="1">
    <citation type="submission" date="2024-08" db="EMBL/GenBank/DDBJ databases">
        <title>Insights into the chromosomal genome structure of Flemingia macrophylla.</title>
        <authorList>
            <person name="Ding Y."/>
            <person name="Zhao Y."/>
            <person name="Bi W."/>
            <person name="Wu M."/>
            <person name="Zhao G."/>
            <person name="Gong Y."/>
            <person name="Li W."/>
            <person name="Zhang P."/>
        </authorList>
    </citation>
    <scope>NUCLEOTIDE SEQUENCE [LARGE SCALE GENOMIC DNA]</scope>
    <source>
        <strain evidence="2">DYQJB</strain>
        <tissue evidence="2">Leaf</tissue>
    </source>
</reference>
<keyword evidence="1" id="KW-0812">Transmembrane</keyword>
<dbReference type="Proteomes" id="UP001603857">
    <property type="component" value="Unassembled WGS sequence"/>
</dbReference>
<keyword evidence="1" id="KW-0472">Membrane</keyword>
<gene>
    <name evidence="2" type="ORF">Fmac_017231</name>
</gene>
<evidence type="ECO:0000313" key="3">
    <source>
        <dbReference type="Proteomes" id="UP001603857"/>
    </source>
</evidence>
<feature type="transmembrane region" description="Helical" evidence="1">
    <location>
        <begin position="20"/>
        <end position="37"/>
    </location>
</feature>
<comment type="caution">
    <text evidence="2">The sequence shown here is derived from an EMBL/GenBank/DDBJ whole genome shotgun (WGS) entry which is preliminary data.</text>
</comment>
<dbReference type="AlphaFoldDB" id="A0ABD1M1K1"/>
<feature type="transmembrane region" description="Helical" evidence="1">
    <location>
        <begin position="208"/>
        <end position="233"/>
    </location>
</feature>
<protein>
    <submittedName>
        <fullName evidence="2">Uncharacterized protein</fullName>
    </submittedName>
</protein>
<evidence type="ECO:0000313" key="2">
    <source>
        <dbReference type="EMBL" id="KAL2329650.1"/>
    </source>
</evidence>
<accession>A0ABD1M1K1</accession>
<sequence>MLTSCLFTLNFIICHKKSSVLLIQLSAMTSSNFFTWMRRMFQTAKTKSTVGIHTEKLKGERDCENEQMKCIEEMKDEYTDAGDYRCSNFFEGTRRGEDIQPWPNQTINTWNKLFQGKDESYGMDISHMNHMLIELPSLEDLDLNNKFTLLPPPKSMYCDLNKCDEEVEEVFKNKKTVERVSSLVIGAIEFLWMMSDICSNLLPQHGPFFICFSLLEMAGFMVFVCAILARIIVGAPFSHMQRGMLMFWASWMQVRSVKSLTELYLPMLGQILLMGCYVIAEKKAPPKG</sequence>